<proteinExistence type="predicted"/>
<dbReference type="EMBL" id="LATX01002521">
    <property type="protein sequence ID" value="KTB27694.1"/>
    <property type="molecule type" value="Genomic_DNA"/>
</dbReference>
<dbReference type="eggNOG" id="ENOG502SRYF">
    <property type="taxonomic scope" value="Eukaryota"/>
</dbReference>
<name>A0A0W0EUB2_MONRR</name>
<feature type="compositionally biased region" description="Low complexity" evidence="1">
    <location>
        <begin position="35"/>
        <end position="46"/>
    </location>
</feature>
<dbReference type="AlphaFoldDB" id="A0A0W0EUB2"/>
<sequence length="449" mass="48053">MFEERCIYCGGHLSDDSRAFCSDECRTQDAGLGSGNNSSSSSALSSPHLGYASGDPDVPALIPSTLGSALRGHHSRYSVSSSSASSTSWSGLTDDEDEDGRHSIGSDSIYNDSADPASFDGNAKSTTIPGRPTYLTPLSYARRPSGTNNGSSVSQRSSSGHVRSAPRSAPIHFRSHPSMDDDDSSDFGFSGRDEYEPGYPRTAPDEQHKSTIKKAKRSRNRASLPAYFSLLQVSSTGPLPDHPASSLSNSSGGQTISKPSPPTPKLSLAGLAAYPSTAPPSATLQSTPRGRKRDLAASRASRFAEHFSSSSSRSRSRSRSKPAVETTPSVPQVSYRARLESQGSKGSSVEQMFDWSSEQPTFPRGRQAVRRNSSPPPKMILNMMAMEDFSSIPTHRKVDSTGSRPPQRGRMRVEELDGVGGCSQAPGYGNGRSGLLDREQRGGLRYGYR</sequence>
<reference evidence="2 3" key="1">
    <citation type="submission" date="2015-12" db="EMBL/GenBank/DDBJ databases">
        <title>Draft genome sequence of Moniliophthora roreri, the causal agent of frosty pod rot of cacao.</title>
        <authorList>
            <person name="Aime M.C."/>
            <person name="Diaz-Valderrama J.R."/>
            <person name="Kijpornyongpan T."/>
            <person name="Phillips-Mora W."/>
        </authorList>
    </citation>
    <scope>NUCLEOTIDE SEQUENCE [LARGE SCALE GENOMIC DNA]</scope>
    <source>
        <strain evidence="2 3">MCA 2952</strain>
    </source>
</reference>
<feature type="region of interest" description="Disordered" evidence="1">
    <location>
        <begin position="235"/>
        <end position="350"/>
    </location>
</feature>
<feature type="compositionally biased region" description="Low complexity" evidence="1">
    <location>
        <begin position="297"/>
        <end position="313"/>
    </location>
</feature>
<feature type="compositionally biased region" description="Polar residues" evidence="1">
    <location>
        <begin position="341"/>
        <end position="350"/>
    </location>
</feature>
<feature type="region of interest" description="Disordered" evidence="1">
    <location>
        <begin position="31"/>
        <end position="51"/>
    </location>
</feature>
<feature type="region of interest" description="Disordered" evidence="1">
    <location>
        <begin position="416"/>
        <end position="449"/>
    </location>
</feature>
<evidence type="ECO:0000313" key="2">
    <source>
        <dbReference type="EMBL" id="KTB27694.1"/>
    </source>
</evidence>
<evidence type="ECO:0000256" key="1">
    <source>
        <dbReference type="SAM" id="MobiDB-lite"/>
    </source>
</evidence>
<accession>A0A0W0EUB2</accession>
<gene>
    <name evidence="2" type="ORF">WG66_19704</name>
</gene>
<feature type="compositionally biased region" description="Polar residues" evidence="1">
    <location>
        <begin position="245"/>
        <end position="256"/>
    </location>
</feature>
<feature type="compositionally biased region" description="Low complexity" evidence="1">
    <location>
        <begin position="77"/>
        <end position="90"/>
    </location>
</feature>
<feature type="compositionally biased region" description="Low complexity" evidence="1">
    <location>
        <begin position="265"/>
        <end position="283"/>
    </location>
</feature>
<feature type="compositionally biased region" description="Low complexity" evidence="1">
    <location>
        <begin position="150"/>
        <end position="163"/>
    </location>
</feature>
<dbReference type="Proteomes" id="UP000054988">
    <property type="component" value="Unassembled WGS sequence"/>
</dbReference>
<organism evidence="2 3">
    <name type="scientific">Moniliophthora roreri</name>
    <name type="common">Frosty pod rot fungus</name>
    <name type="synonym">Monilia roreri</name>
    <dbReference type="NCBI Taxonomy" id="221103"/>
    <lineage>
        <taxon>Eukaryota</taxon>
        <taxon>Fungi</taxon>
        <taxon>Dikarya</taxon>
        <taxon>Basidiomycota</taxon>
        <taxon>Agaricomycotina</taxon>
        <taxon>Agaricomycetes</taxon>
        <taxon>Agaricomycetidae</taxon>
        <taxon>Agaricales</taxon>
        <taxon>Marasmiineae</taxon>
        <taxon>Marasmiaceae</taxon>
        <taxon>Moniliophthora</taxon>
    </lineage>
</organism>
<comment type="caution">
    <text evidence="2">The sequence shown here is derived from an EMBL/GenBank/DDBJ whole genome shotgun (WGS) entry which is preliminary data.</text>
</comment>
<feature type="compositionally biased region" description="Basic residues" evidence="1">
    <location>
        <begin position="210"/>
        <end position="219"/>
    </location>
</feature>
<evidence type="ECO:0000313" key="3">
    <source>
        <dbReference type="Proteomes" id="UP000054988"/>
    </source>
</evidence>
<feature type="region of interest" description="Disordered" evidence="1">
    <location>
        <begin position="76"/>
        <end position="219"/>
    </location>
</feature>
<protein>
    <submittedName>
        <fullName evidence="2">Uncharacterized protein</fullName>
    </submittedName>
</protein>